<keyword evidence="11" id="KW-1185">Reference proteome</keyword>
<proteinExistence type="predicted"/>
<evidence type="ECO:0000313" key="10">
    <source>
        <dbReference type="EMBL" id="MBA5688247.1"/>
    </source>
</evidence>
<evidence type="ECO:0000256" key="4">
    <source>
        <dbReference type="ARBA" id="ARBA00022989"/>
    </source>
</evidence>
<name>A0A7W2IL97_9BURK</name>
<comment type="caution">
    <text evidence="10">The sequence shown here is derived from an EMBL/GenBank/DDBJ whole genome shotgun (WGS) entry which is preliminary data.</text>
</comment>
<dbReference type="GO" id="GO:0005886">
    <property type="term" value="C:plasma membrane"/>
    <property type="evidence" value="ECO:0007669"/>
    <property type="project" value="UniProtKB-SubCell"/>
</dbReference>
<organism evidence="10 11">
    <name type="scientific">Rugamonas apoptosis</name>
    <dbReference type="NCBI Taxonomy" id="2758570"/>
    <lineage>
        <taxon>Bacteria</taxon>
        <taxon>Pseudomonadati</taxon>
        <taxon>Pseudomonadota</taxon>
        <taxon>Betaproteobacteria</taxon>
        <taxon>Burkholderiales</taxon>
        <taxon>Oxalobacteraceae</taxon>
        <taxon>Telluria group</taxon>
        <taxon>Rugamonas</taxon>
    </lineage>
</organism>
<dbReference type="Gene3D" id="3.30.70.270">
    <property type="match status" value="1"/>
</dbReference>
<feature type="transmembrane region" description="Helical" evidence="6">
    <location>
        <begin position="177"/>
        <end position="197"/>
    </location>
</feature>
<dbReference type="CDD" id="cd01949">
    <property type="entry name" value="GGDEF"/>
    <property type="match status" value="1"/>
</dbReference>
<dbReference type="Proteomes" id="UP000573499">
    <property type="component" value="Unassembled WGS sequence"/>
</dbReference>
<dbReference type="RefSeq" id="WP_182154074.1">
    <property type="nucleotide sequence ID" value="NZ_JACEZU010000006.1"/>
</dbReference>
<protein>
    <submittedName>
        <fullName evidence="10">Diguanylate cyclase</fullName>
    </submittedName>
</protein>
<keyword evidence="4 6" id="KW-1133">Transmembrane helix</keyword>
<dbReference type="SUPFAM" id="SSF55785">
    <property type="entry name" value="PYP-like sensor domain (PAS domain)"/>
    <property type="match status" value="2"/>
</dbReference>
<dbReference type="EMBL" id="JACEZU010000006">
    <property type="protein sequence ID" value="MBA5688247.1"/>
    <property type="molecule type" value="Genomic_DNA"/>
</dbReference>
<comment type="subcellular location">
    <subcellularLocation>
        <location evidence="1">Cell membrane</location>
        <topology evidence="1">Multi-pass membrane protein</topology>
    </subcellularLocation>
</comment>
<dbReference type="InterPro" id="IPR035965">
    <property type="entry name" value="PAS-like_dom_sf"/>
</dbReference>
<evidence type="ECO:0000259" key="8">
    <source>
        <dbReference type="PROSITE" id="PS50113"/>
    </source>
</evidence>
<evidence type="ECO:0000259" key="7">
    <source>
        <dbReference type="PROSITE" id="PS50112"/>
    </source>
</evidence>
<dbReference type="NCBIfam" id="TIGR00254">
    <property type="entry name" value="GGDEF"/>
    <property type="match status" value="1"/>
</dbReference>
<dbReference type="Pfam" id="PF13426">
    <property type="entry name" value="PAS_9"/>
    <property type="match status" value="1"/>
</dbReference>
<dbReference type="InterPro" id="IPR000160">
    <property type="entry name" value="GGDEF_dom"/>
</dbReference>
<feature type="transmembrane region" description="Helical" evidence="6">
    <location>
        <begin position="141"/>
        <end position="162"/>
    </location>
</feature>
<dbReference type="Gene3D" id="3.30.450.20">
    <property type="entry name" value="PAS domain"/>
    <property type="match status" value="2"/>
</dbReference>
<dbReference type="SMART" id="SM00086">
    <property type="entry name" value="PAC"/>
    <property type="match status" value="2"/>
</dbReference>
<feature type="domain" description="GGDEF" evidence="9">
    <location>
        <begin position="576"/>
        <end position="709"/>
    </location>
</feature>
<keyword evidence="5 6" id="KW-0472">Membrane</keyword>
<dbReference type="PROSITE" id="PS50887">
    <property type="entry name" value="GGDEF"/>
    <property type="match status" value="1"/>
</dbReference>
<feature type="transmembrane region" description="Helical" evidence="6">
    <location>
        <begin position="209"/>
        <end position="238"/>
    </location>
</feature>
<dbReference type="Pfam" id="PF00990">
    <property type="entry name" value="GGDEF"/>
    <property type="match status" value="1"/>
</dbReference>
<evidence type="ECO:0000313" key="11">
    <source>
        <dbReference type="Proteomes" id="UP000573499"/>
    </source>
</evidence>
<feature type="transmembrane region" description="Helical" evidence="6">
    <location>
        <begin position="30"/>
        <end position="46"/>
    </location>
</feature>
<evidence type="ECO:0000256" key="2">
    <source>
        <dbReference type="ARBA" id="ARBA00022475"/>
    </source>
</evidence>
<dbReference type="PROSITE" id="PS50113">
    <property type="entry name" value="PAC"/>
    <property type="match status" value="1"/>
</dbReference>
<dbReference type="PANTHER" id="PTHR44757">
    <property type="entry name" value="DIGUANYLATE CYCLASE DGCP"/>
    <property type="match status" value="1"/>
</dbReference>
<accession>A0A7W2IL97</accession>
<dbReference type="PROSITE" id="PS50112">
    <property type="entry name" value="PAS"/>
    <property type="match status" value="1"/>
</dbReference>
<gene>
    <name evidence="10" type="ORF">H3H39_14455</name>
</gene>
<dbReference type="PANTHER" id="PTHR44757:SF2">
    <property type="entry name" value="BIOFILM ARCHITECTURE MAINTENANCE PROTEIN MBAA"/>
    <property type="match status" value="1"/>
</dbReference>
<dbReference type="CDD" id="cd00130">
    <property type="entry name" value="PAS"/>
    <property type="match status" value="1"/>
</dbReference>
<keyword evidence="2" id="KW-1003">Cell membrane</keyword>
<dbReference type="AlphaFoldDB" id="A0A7W2IL97"/>
<dbReference type="InterPro" id="IPR007895">
    <property type="entry name" value="MASE1"/>
</dbReference>
<dbReference type="InterPro" id="IPR029787">
    <property type="entry name" value="Nucleotide_cyclase"/>
</dbReference>
<dbReference type="NCBIfam" id="TIGR00229">
    <property type="entry name" value="sensory_box"/>
    <property type="match status" value="1"/>
</dbReference>
<evidence type="ECO:0000256" key="3">
    <source>
        <dbReference type="ARBA" id="ARBA00022692"/>
    </source>
</evidence>
<dbReference type="InterPro" id="IPR043128">
    <property type="entry name" value="Rev_trsase/Diguanyl_cyclase"/>
</dbReference>
<evidence type="ECO:0000256" key="5">
    <source>
        <dbReference type="ARBA" id="ARBA00023136"/>
    </source>
</evidence>
<dbReference type="SMART" id="SM00091">
    <property type="entry name" value="PAS"/>
    <property type="match status" value="1"/>
</dbReference>
<dbReference type="SMART" id="SM00267">
    <property type="entry name" value="GGDEF"/>
    <property type="match status" value="1"/>
</dbReference>
<keyword evidence="3 6" id="KW-0812">Transmembrane</keyword>
<reference evidence="10 11" key="1">
    <citation type="submission" date="2020-07" db="EMBL/GenBank/DDBJ databases">
        <title>Novel species isolated from subtropical streams in China.</title>
        <authorList>
            <person name="Lu H."/>
        </authorList>
    </citation>
    <scope>NUCLEOTIDE SEQUENCE [LARGE SCALE GENOMIC DNA]</scope>
    <source>
        <strain evidence="10 11">LX47W</strain>
    </source>
</reference>
<dbReference type="Pfam" id="PF05231">
    <property type="entry name" value="MASE1"/>
    <property type="match status" value="1"/>
</dbReference>
<dbReference type="FunFam" id="3.30.70.270:FF:000001">
    <property type="entry name" value="Diguanylate cyclase domain protein"/>
    <property type="match status" value="1"/>
</dbReference>
<evidence type="ECO:0000256" key="1">
    <source>
        <dbReference type="ARBA" id="ARBA00004651"/>
    </source>
</evidence>
<evidence type="ECO:0000259" key="9">
    <source>
        <dbReference type="PROSITE" id="PS50887"/>
    </source>
</evidence>
<evidence type="ECO:0000256" key="6">
    <source>
        <dbReference type="SAM" id="Phobius"/>
    </source>
</evidence>
<sequence>MYRLALLTLTYFATGWLGLRIPYVGSHITLVWLPTGIAVAALLRWGKAVLPGVYLGAFLVNLSIGSPVTLAAAIAIGNTLGPALTAGWLRRLGFLPGFERQRDVGYFVLAAGGGMAISALCGVASLVLADLMPAPSAGFALLAWWMGDTVGVLLAAPLVLNLTRANARMLGRTPGELLLWLAAASVVAWLAFIHDYAHLGHTLPLAFTTLPLLAWAAVRFGIVGAALAGLGFSVLAAWGTATGHGTFFVPDAQVSLVLLWSYMAITVLTGLLVTALQAERLRMEATLRASEQKLRGLYELSPLGIALTDMNGHFIDFNEAFRAISGYPEDELKAIDYWTLTPKQYEADEAQQLESLQRRGHYGPYRKEYRRKDGTLVPINLNGVLLHGADGQGYIWSIVEDVTEKRRAEAALQQTTKDLNNLISRMPAGVYKFRMRQDDGIQFDFVSARFCELLEVEADVVYRDPYAAFAAIHPAELDGFIRLNGQVRETLETFRWEGRLCEDARAHWVHIESSPTVMDNGDILWDGIVYDISSAKQLEARLQKMAHYDELTGIPNRGLLTDRMHQAIALSQRTGSKIAVCYLDLDGFKPINDTHGHAAGDKLLIEIARRLRTSLRASDTVARIGGDEFVLLMPGIEHLDEIEESLHRILERVRQPIDIGGKQVTVSCSVGVTHYPHDNGEPDSLLRHADQAMFQAKQMGKNKFRFYAAD</sequence>
<feature type="transmembrane region" description="Helical" evidence="6">
    <location>
        <begin position="58"/>
        <end position="84"/>
    </location>
</feature>
<dbReference type="SUPFAM" id="SSF55073">
    <property type="entry name" value="Nucleotide cyclase"/>
    <property type="match status" value="1"/>
</dbReference>
<feature type="domain" description="PAS" evidence="7">
    <location>
        <begin position="290"/>
        <end position="332"/>
    </location>
</feature>
<dbReference type="InterPro" id="IPR000700">
    <property type="entry name" value="PAS-assoc_C"/>
</dbReference>
<dbReference type="InterPro" id="IPR001610">
    <property type="entry name" value="PAC"/>
</dbReference>
<dbReference type="InterPro" id="IPR000014">
    <property type="entry name" value="PAS"/>
</dbReference>
<dbReference type="InterPro" id="IPR052155">
    <property type="entry name" value="Biofilm_reg_signaling"/>
</dbReference>
<feature type="transmembrane region" description="Helical" evidence="6">
    <location>
        <begin position="258"/>
        <end position="278"/>
    </location>
</feature>
<feature type="domain" description="PAC" evidence="8">
    <location>
        <begin position="363"/>
        <end position="414"/>
    </location>
</feature>
<dbReference type="GO" id="GO:0003824">
    <property type="term" value="F:catalytic activity"/>
    <property type="evidence" value="ECO:0007669"/>
    <property type="project" value="UniProtKB-ARBA"/>
</dbReference>
<feature type="transmembrane region" description="Helical" evidence="6">
    <location>
        <begin position="104"/>
        <end position="129"/>
    </location>
</feature>